<evidence type="ECO:0000313" key="1">
    <source>
        <dbReference type="EMBL" id="SBV60796.1"/>
    </source>
</evidence>
<reference evidence="1" key="1">
    <citation type="submission" date="2016-04" db="EMBL/GenBank/DDBJ databases">
        <authorList>
            <person name="Evans L.H."/>
            <person name="Alamgir A."/>
            <person name="Owens N."/>
            <person name="Weber N.D."/>
            <person name="Virtaneva K."/>
            <person name="Barbian K."/>
            <person name="Babar A."/>
            <person name="Rosenke K."/>
        </authorList>
    </citation>
    <scope>NUCLEOTIDE SEQUENCE</scope>
    <source>
        <strain evidence="1">86-2</strain>
        <strain evidence="2">92-3</strain>
    </source>
</reference>
<proteinExistence type="predicted"/>
<organism evidence="1">
    <name type="scientific">uncultured Citrobacter sp</name>
    <dbReference type="NCBI Taxonomy" id="200446"/>
    <lineage>
        <taxon>Bacteria</taxon>
        <taxon>Pseudomonadati</taxon>
        <taxon>Pseudomonadota</taxon>
        <taxon>Gammaproteobacteria</taxon>
        <taxon>Enterobacterales</taxon>
        <taxon>Enterobacteriaceae</taxon>
        <taxon>Citrobacter</taxon>
        <taxon>environmental samples</taxon>
    </lineage>
</organism>
<dbReference type="AlphaFoldDB" id="A0A212I293"/>
<protein>
    <submittedName>
        <fullName evidence="1">Uncharacterized protein</fullName>
    </submittedName>
</protein>
<name>A0A212I293_9ENTR</name>
<dbReference type="EMBL" id="FLUB01000020">
    <property type="protein sequence ID" value="SBV68583.1"/>
    <property type="molecule type" value="Genomic_DNA"/>
</dbReference>
<accession>A0A212I293</accession>
<dbReference type="EMBL" id="FLUA01000001">
    <property type="protein sequence ID" value="SBV60796.1"/>
    <property type="molecule type" value="Genomic_DNA"/>
</dbReference>
<gene>
    <name evidence="1" type="ORF">KL86CIT2_10004</name>
    <name evidence="2" type="ORF">KM92CIT3_80965</name>
</gene>
<evidence type="ECO:0000313" key="2">
    <source>
        <dbReference type="EMBL" id="SBV68583.1"/>
    </source>
</evidence>
<sequence length="29" mass="3752">MVCFYNYKYMLIKLLFVTQIIFNQYFMYI</sequence>